<evidence type="ECO:0000313" key="3">
    <source>
        <dbReference type="EMBL" id="KKI51744.1"/>
    </source>
</evidence>
<dbReference type="PANTHER" id="PTHR30204:SF98">
    <property type="entry name" value="HTH-TYPE TRANSCRIPTIONAL REGULATOR ADHR"/>
    <property type="match status" value="1"/>
</dbReference>
<comment type="caution">
    <text evidence="3">The sequence shown here is derived from an EMBL/GenBank/DDBJ whole genome shotgun (WGS) entry which is preliminary data.</text>
</comment>
<dbReference type="Proteomes" id="UP000034076">
    <property type="component" value="Unassembled WGS sequence"/>
</dbReference>
<dbReference type="EMBL" id="LAYJ01000068">
    <property type="protein sequence ID" value="KKI51744.1"/>
    <property type="molecule type" value="Genomic_DNA"/>
</dbReference>
<feature type="domain" description="HTH merR-type" evidence="2">
    <location>
        <begin position="1"/>
        <end position="70"/>
    </location>
</feature>
<dbReference type="InterPro" id="IPR000551">
    <property type="entry name" value="MerR-type_HTH_dom"/>
</dbReference>
<keyword evidence="4" id="KW-1185">Reference proteome</keyword>
<gene>
    <name evidence="3" type="ORF">CHK_0911</name>
</gene>
<dbReference type="STRING" id="270498.CHK_0911"/>
<dbReference type="Gene3D" id="1.10.1660.10">
    <property type="match status" value="1"/>
</dbReference>
<evidence type="ECO:0000313" key="4">
    <source>
        <dbReference type="Proteomes" id="UP000034076"/>
    </source>
</evidence>
<dbReference type="PANTHER" id="PTHR30204">
    <property type="entry name" value="REDOX-CYCLING DRUG-SENSING TRANSCRIPTIONAL ACTIVATOR SOXR"/>
    <property type="match status" value="1"/>
</dbReference>
<dbReference type="RefSeq" id="WP_046442810.1">
    <property type="nucleotide sequence ID" value="NZ_CAUERS010000093.1"/>
</dbReference>
<evidence type="ECO:0000256" key="1">
    <source>
        <dbReference type="ARBA" id="ARBA00023125"/>
    </source>
</evidence>
<dbReference type="OrthoDB" id="6160at2"/>
<accession>A0A0M2NGS7</accession>
<dbReference type="PROSITE" id="PS50937">
    <property type="entry name" value="HTH_MERR_2"/>
    <property type="match status" value="1"/>
</dbReference>
<name>A0A0M2NGS7_9FIRM</name>
<dbReference type="AlphaFoldDB" id="A0A0M2NGS7"/>
<dbReference type="Pfam" id="PF13411">
    <property type="entry name" value="MerR_1"/>
    <property type="match status" value="1"/>
</dbReference>
<dbReference type="InterPro" id="IPR009061">
    <property type="entry name" value="DNA-bd_dom_put_sf"/>
</dbReference>
<dbReference type="GO" id="GO:0003677">
    <property type="term" value="F:DNA binding"/>
    <property type="evidence" value="ECO:0007669"/>
    <property type="project" value="UniProtKB-KW"/>
</dbReference>
<protein>
    <submittedName>
        <fullName evidence="3">Transcriptional regulator, MerR family</fullName>
    </submittedName>
</protein>
<dbReference type="SUPFAM" id="SSF46955">
    <property type="entry name" value="Putative DNA-binding domain"/>
    <property type="match status" value="1"/>
</dbReference>
<organism evidence="3 4">
    <name type="scientific">Christensenella hongkongensis</name>
    <dbReference type="NCBI Taxonomy" id="270498"/>
    <lineage>
        <taxon>Bacteria</taxon>
        <taxon>Bacillati</taxon>
        <taxon>Bacillota</taxon>
        <taxon>Clostridia</taxon>
        <taxon>Christensenellales</taxon>
        <taxon>Christensenellaceae</taxon>
        <taxon>Christensenella</taxon>
    </lineage>
</organism>
<sequence length="139" mass="16411">MEYSIKQVAGMLNMTEHTIRYYTDINLFPCRRGRGNRRIFDEESVNWLIGIKNLRACGMSIESIKEYCDLCLRGEDEIARRFEIIQEQMKIAKSRLDDAQRVYDYMVQKVGHYQEIMDKRIADDTNPSTWNKTEQSVTA</sequence>
<dbReference type="InterPro" id="IPR047057">
    <property type="entry name" value="MerR_fam"/>
</dbReference>
<dbReference type="SMART" id="SM00422">
    <property type="entry name" value="HTH_MERR"/>
    <property type="match status" value="1"/>
</dbReference>
<reference evidence="3 4" key="1">
    <citation type="submission" date="2015-04" db="EMBL/GenBank/DDBJ databases">
        <title>Draft genome sequence of bacteremic isolate Catabacter hongkongensis type strain HKU16T.</title>
        <authorList>
            <person name="Lau S.K."/>
            <person name="Teng J.L."/>
            <person name="Huang Y."/>
            <person name="Curreem S.O."/>
            <person name="Tsui S.K."/>
            <person name="Woo P.C."/>
        </authorList>
    </citation>
    <scope>NUCLEOTIDE SEQUENCE [LARGE SCALE GENOMIC DNA]</scope>
    <source>
        <strain evidence="3 4">HKU16</strain>
    </source>
</reference>
<dbReference type="GO" id="GO:0003700">
    <property type="term" value="F:DNA-binding transcription factor activity"/>
    <property type="evidence" value="ECO:0007669"/>
    <property type="project" value="InterPro"/>
</dbReference>
<evidence type="ECO:0000259" key="2">
    <source>
        <dbReference type="PROSITE" id="PS50937"/>
    </source>
</evidence>
<proteinExistence type="predicted"/>
<dbReference type="CDD" id="cd01109">
    <property type="entry name" value="HTH_YyaN"/>
    <property type="match status" value="1"/>
</dbReference>
<keyword evidence="1" id="KW-0238">DNA-binding</keyword>